<dbReference type="HOGENOM" id="CLU_077094_2_0_3"/>
<keyword evidence="5 11" id="KW-0547">Nucleotide-binding</keyword>
<dbReference type="KEGG" id="mic:Mic7113_5924"/>
<keyword evidence="10 11" id="KW-0472">Membrane</keyword>
<dbReference type="PATRIC" id="fig|1173027.3.peg.6564"/>
<dbReference type="RefSeq" id="WP_015185657.1">
    <property type="nucleotide sequence ID" value="NC_019738.1"/>
</dbReference>
<keyword evidence="4 11" id="KW-0812">Transmembrane</keyword>
<dbReference type="HAMAP" id="MF_00276">
    <property type="entry name" value="KdpC"/>
    <property type="match status" value="1"/>
</dbReference>
<dbReference type="GO" id="GO:0005524">
    <property type="term" value="F:ATP binding"/>
    <property type="evidence" value="ECO:0007669"/>
    <property type="project" value="UniProtKB-UniRule"/>
</dbReference>
<keyword evidence="8 11" id="KW-1133">Transmembrane helix</keyword>
<dbReference type="PIRSF" id="PIRSF001296">
    <property type="entry name" value="K_ATPase_KdpC"/>
    <property type="match status" value="1"/>
</dbReference>
<keyword evidence="2 11" id="KW-1003">Cell membrane</keyword>
<dbReference type="GO" id="GO:0008556">
    <property type="term" value="F:P-type potassium transmembrane transporter activity"/>
    <property type="evidence" value="ECO:0007669"/>
    <property type="project" value="InterPro"/>
</dbReference>
<evidence type="ECO:0000256" key="10">
    <source>
        <dbReference type="ARBA" id="ARBA00023136"/>
    </source>
</evidence>
<accession>K9WMV2</accession>
<evidence type="ECO:0000256" key="11">
    <source>
        <dbReference type="HAMAP-Rule" id="MF_00276"/>
    </source>
</evidence>
<evidence type="ECO:0000256" key="4">
    <source>
        <dbReference type="ARBA" id="ARBA00022692"/>
    </source>
</evidence>
<evidence type="ECO:0000313" key="12">
    <source>
        <dbReference type="EMBL" id="AFZ21528.1"/>
    </source>
</evidence>
<evidence type="ECO:0000256" key="2">
    <source>
        <dbReference type="ARBA" id="ARBA00022475"/>
    </source>
</evidence>
<keyword evidence="3 11" id="KW-0633">Potassium transport</keyword>
<dbReference type="AlphaFoldDB" id="K9WMV2"/>
<keyword evidence="9 11" id="KW-0406">Ion transport</keyword>
<evidence type="ECO:0000313" key="13">
    <source>
        <dbReference type="Proteomes" id="UP000010471"/>
    </source>
</evidence>
<protein>
    <recommendedName>
        <fullName evidence="11">Potassium-transporting ATPase KdpC subunit</fullName>
    </recommendedName>
    <alternativeName>
        <fullName evidence="11">ATP phosphohydrolase [potassium-transporting] C chain</fullName>
    </alternativeName>
    <alternativeName>
        <fullName evidence="11">Potassium-binding and translocating subunit C</fullName>
    </alternativeName>
    <alternativeName>
        <fullName evidence="11">Potassium-translocating ATPase C chain</fullName>
    </alternativeName>
</protein>
<evidence type="ECO:0000256" key="9">
    <source>
        <dbReference type="ARBA" id="ARBA00023065"/>
    </source>
</evidence>
<organism evidence="12 13">
    <name type="scientific">Allocoleopsis franciscana PCC 7113</name>
    <dbReference type="NCBI Taxonomy" id="1173027"/>
    <lineage>
        <taxon>Bacteria</taxon>
        <taxon>Bacillati</taxon>
        <taxon>Cyanobacteriota</taxon>
        <taxon>Cyanophyceae</taxon>
        <taxon>Coleofasciculales</taxon>
        <taxon>Coleofasciculaceae</taxon>
        <taxon>Allocoleopsis</taxon>
        <taxon>Allocoleopsis franciscana</taxon>
    </lineage>
</organism>
<comment type="subcellular location">
    <subcellularLocation>
        <location evidence="11">Cell membrane</location>
        <topology evidence="11">Single-pass membrane protein</topology>
    </subcellularLocation>
</comment>
<dbReference type="GO" id="GO:0005886">
    <property type="term" value="C:plasma membrane"/>
    <property type="evidence" value="ECO:0007669"/>
    <property type="project" value="UniProtKB-SubCell"/>
</dbReference>
<gene>
    <name evidence="11" type="primary">kdpC</name>
    <name evidence="12" type="ORF">Mic7113_5924</name>
</gene>
<sequence length="227" mass="24982">MVRELITGIRSTLVLWVLTALIYPFLMVGIGQAFFPNQANGSLIRNAQGQIVGSALIGQPFSSERYFWSRPSTTNYSSFSPEEYDPKNLENLAQRTGVSGASNLAPSNTSLLLQPWYETPANKDMLERYQSPDNPDLINLVQERANTLKQAGIEPTADLVYTSGSSLDPHISVEAALAQIQRISKVRGLDPNQVELLINRYTDGRFLGIFGEPGVNVLKLNLALDSP</sequence>
<evidence type="ECO:0000256" key="8">
    <source>
        <dbReference type="ARBA" id="ARBA00022989"/>
    </source>
</evidence>
<keyword evidence="1 11" id="KW-0813">Transport</keyword>
<feature type="transmembrane region" description="Helical" evidence="11">
    <location>
        <begin position="12"/>
        <end position="35"/>
    </location>
</feature>
<dbReference type="STRING" id="1173027.Mic7113_5924"/>
<reference evidence="12 13" key="1">
    <citation type="submission" date="2012-06" db="EMBL/GenBank/DDBJ databases">
        <title>Finished chromosome of genome of Microcoleus sp. PCC 7113.</title>
        <authorList>
            <consortium name="US DOE Joint Genome Institute"/>
            <person name="Gugger M."/>
            <person name="Coursin T."/>
            <person name="Rippka R."/>
            <person name="Tandeau De Marsac N."/>
            <person name="Huntemann M."/>
            <person name="Wei C.-L."/>
            <person name="Han J."/>
            <person name="Detter J.C."/>
            <person name="Han C."/>
            <person name="Tapia R."/>
            <person name="Chen A."/>
            <person name="Kyrpides N."/>
            <person name="Mavromatis K."/>
            <person name="Markowitz V."/>
            <person name="Szeto E."/>
            <person name="Ivanova N."/>
            <person name="Pagani I."/>
            <person name="Pati A."/>
            <person name="Goodwin L."/>
            <person name="Nordberg H.P."/>
            <person name="Cantor M.N."/>
            <person name="Hua S.X."/>
            <person name="Woyke T."/>
            <person name="Kerfeld C.A."/>
        </authorList>
    </citation>
    <scope>NUCLEOTIDE SEQUENCE [LARGE SCALE GENOMIC DNA]</scope>
    <source>
        <strain evidence="12 13">PCC 7113</strain>
    </source>
</reference>
<evidence type="ECO:0000256" key="3">
    <source>
        <dbReference type="ARBA" id="ARBA00022538"/>
    </source>
</evidence>
<comment type="subunit">
    <text evidence="11">The system is composed of three essential subunits: KdpA, KdpB and KdpC.</text>
</comment>
<dbReference type="Pfam" id="PF02669">
    <property type="entry name" value="KdpC"/>
    <property type="match status" value="2"/>
</dbReference>
<dbReference type="OrthoDB" id="9809491at2"/>
<dbReference type="eggNOG" id="COG2156">
    <property type="taxonomic scope" value="Bacteria"/>
</dbReference>
<evidence type="ECO:0000256" key="5">
    <source>
        <dbReference type="ARBA" id="ARBA00022741"/>
    </source>
</evidence>
<dbReference type="PANTHER" id="PTHR30042:SF2">
    <property type="entry name" value="POTASSIUM-TRANSPORTING ATPASE KDPC SUBUNIT"/>
    <property type="match status" value="1"/>
</dbReference>
<evidence type="ECO:0000256" key="7">
    <source>
        <dbReference type="ARBA" id="ARBA00022958"/>
    </source>
</evidence>
<dbReference type="EMBL" id="CP003630">
    <property type="protein sequence ID" value="AFZ21528.1"/>
    <property type="molecule type" value="Genomic_DNA"/>
</dbReference>
<evidence type="ECO:0000256" key="6">
    <source>
        <dbReference type="ARBA" id="ARBA00022840"/>
    </source>
</evidence>
<proteinExistence type="inferred from homology"/>
<comment type="similarity">
    <text evidence="11">Belongs to the KdpC family.</text>
</comment>
<name>K9WMV2_9CYAN</name>
<dbReference type="Proteomes" id="UP000010471">
    <property type="component" value="Chromosome"/>
</dbReference>
<dbReference type="PANTHER" id="PTHR30042">
    <property type="entry name" value="POTASSIUM-TRANSPORTING ATPASE C CHAIN"/>
    <property type="match status" value="1"/>
</dbReference>
<keyword evidence="13" id="KW-1185">Reference proteome</keyword>
<evidence type="ECO:0000256" key="1">
    <source>
        <dbReference type="ARBA" id="ARBA00022448"/>
    </source>
</evidence>
<dbReference type="InterPro" id="IPR003820">
    <property type="entry name" value="KdpC"/>
</dbReference>
<keyword evidence="7 11" id="KW-0630">Potassium</keyword>
<keyword evidence="6 11" id="KW-0067">ATP-binding</keyword>
<comment type="function">
    <text evidence="11">Part of the high-affinity ATP-driven potassium transport (or Kdp) system, which catalyzes the hydrolysis of ATP coupled with the electrogenic transport of potassium into the cytoplasm. This subunit acts as a catalytic chaperone that increases the ATP-binding affinity of the ATP-hydrolyzing subunit KdpB by the formation of a transient KdpB/KdpC/ATP ternary complex.</text>
</comment>